<dbReference type="EMBL" id="SUYC01000002">
    <property type="protein sequence ID" value="MBE6269773.1"/>
    <property type="molecule type" value="Genomic_DNA"/>
</dbReference>
<sequence>MKQEINPKDTNRAMAFEQWMKSPMPMVTLTKTFDVTRLCRVSHRRGIKFNMLLCWCIGKTASRMEEFYLLPEQGKLYEYDRLAINVIVNNKGGGINSCDILYTNDLEQFGQDYMFLTQSASTSCQSSFVDDAMVIGTSAMVATEFDCIVNQYCSQFNNPMVMWGRYRKGWLRTTLPISFQFHHVQMDGGHAARFLEELQKTINTI</sequence>
<dbReference type="GO" id="GO:0008811">
    <property type="term" value="F:chloramphenicol O-acetyltransferase activity"/>
    <property type="evidence" value="ECO:0007669"/>
    <property type="project" value="InterPro"/>
</dbReference>
<comment type="caution">
    <text evidence="1">The sequence shown here is derived from an EMBL/GenBank/DDBJ whole genome shotgun (WGS) entry which is preliminary data.</text>
</comment>
<evidence type="ECO:0000313" key="1">
    <source>
        <dbReference type="EMBL" id="MBE6269773.1"/>
    </source>
</evidence>
<dbReference type="Pfam" id="PF00302">
    <property type="entry name" value="CAT"/>
    <property type="match status" value="1"/>
</dbReference>
<evidence type="ECO:0000313" key="2">
    <source>
        <dbReference type="Proteomes" id="UP000806522"/>
    </source>
</evidence>
<dbReference type="PANTHER" id="PTHR38474">
    <property type="entry name" value="SLR0299 PROTEIN"/>
    <property type="match status" value="1"/>
</dbReference>
<name>A0A9D5P2S1_XYLRU</name>
<dbReference type="SUPFAM" id="SSF52777">
    <property type="entry name" value="CoA-dependent acyltransferases"/>
    <property type="match status" value="1"/>
</dbReference>
<organism evidence="1 2">
    <name type="scientific">Xylanibacter ruminicola</name>
    <name type="common">Prevotella ruminicola</name>
    <dbReference type="NCBI Taxonomy" id="839"/>
    <lineage>
        <taxon>Bacteria</taxon>
        <taxon>Pseudomonadati</taxon>
        <taxon>Bacteroidota</taxon>
        <taxon>Bacteroidia</taxon>
        <taxon>Bacteroidales</taxon>
        <taxon>Prevotellaceae</taxon>
        <taxon>Xylanibacter</taxon>
    </lineage>
</organism>
<dbReference type="PANTHER" id="PTHR38474:SF1">
    <property type="entry name" value="SLR0299 PROTEIN"/>
    <property type="match status" value="1"/>
</dbReference>
<accession>A0A9D5P2S1</accession>
<dbReference type="AlphaFoldDB" id="A0A9D5P2S1"/>
<dbReference type="SMART" id="SM01059">
    <property type="entry name" value="CAT"/>
    <property type="match status" value="1"/>
</dbReference>
<dbReference type="InterPro" id="IPR001707">
    <property type="entry name" value="Cmp_AcTrfase"/>
</dbReference>
<proteinExistence type="predicted"/>
<gene>
    <name evidence="1" type="ORF">E7101_02335</name>
</gene>
<reference evidence="1" key="1">
    <citation type="submission" date="2019-04" db="EMBL/GenBank/DDBJ databases">
        <title>Evolution of Biomass-Degrading Anaerobic Consortia Revealed by Metagenomics.</title>
        <authorList>
            <person name="Peng X."/>
        </authorList>
    </citation>
    <scope>NUCLEOTIDE SEQUENCE</scope>
    <source>
        <strain evidence="1">SIG140</strain>
    </source>
</reference>
<protein>
    <submittedName>
        <fullName evidence="1">Chloramphenicol acetyltransferase</fullName>
    </submittedName>
</protein>
<dbReference type="InterPro" id="IPR023213">
    <property type="entry name" value="CAT-like_dom_sf"/>
</dbReference>
<dbReference type="NCBIfam" id="NF040637">
    <property type="entry name" value="CatA_like_2"/>
    <property type="match status" value="1"/>
</dbReference>
<dbReference type="Gene3D" id="3.30.559.10">
    <property type="entry name" value="Chloramphenicol acetyltransferase-like domain"/>
    <property type="match status" value="1"/>
</dbReference>
<dbReference type="Proteomes" id="UP000806522">
    <property type="component" value="Unassembled WGS sequence"/>
</dbReference>